<sequence>MATSKTVKQWIINGDKKGFDELQLDTVAFPECGENEVLVKLGAASLNYRDLVIPKGYYPFPLNLPVVACSDGAGEVVKVGSKVTQWKKGDQVVTLFNQGHQYGPMTAAAASTGLGGVLDGTLREYAVFNENGLVRKPENLSLVEASTLPCAALTAWNALYGLKPLKPGQTVLVLGTGGVSIFGLQFAKAAGAKVIATTSSEAKAEKMRKLGADHVVNYKTDTNWGETVRKLSVGGEGVDHVLEIGGPATLKETLQAVKYEGVLSIIGQVGYSKREDVPQIIDALPKVCIFRGVYVGSRGQMEEMVQAIEINDIHPVVDEKVFDFEKAKEAYQYQWDQKHFGNIVIGI</sequence>
<dbReference type="GO" id="GO:0016491">
    <property type="term" value="F:oxidoreductase activity"/>
    <property type="evidence" value="ECO:0007669"/>
    <property type="project" value="InterPro"/>
</dbReference>
<gene>
    <name evidence="2" type="ORF">TCE0_044f16504</name>
</gene>
<dbReference type="EMBL" id="DF933840">
    <property type="protein sequence ID" value="GAM42482.1"/>
    <property type="molecule type" value="Genomic_DNA"/>
</dbReference>
<dbReference type="InterPro" id="IPR013154">
    <property type="entry name" value="ADH-like_N"/>
</dbReference>
<dbReference type="InterPro" id="IPR013149">
    <property type="entry name" value="ADH-like_C"/>
</dbReference>
<dbReference type="PANTHER" id="PTHR45033:SF2">
    <property type="entry name" value="ZINC-TYPE ALCOHOL DEHYDROGENASE-LIKE PROTEIN C1773.06C"/>
    <property type="match status" value="1"/>
</dbReference>
<dbReference type="CDD" id="cd08276">
    <property type="entry name" value="MDR7"/>
    <property type="match status" value="1"/>
</dbReference>
<accession>A0A478EAW7</accession>
<dbReference type="Pfam" id="PF00107">
    <property type="entry name" value="ADH_zinc_N"/>
    <property type="match status" value="1"/>
</dbReference>
<dbReference type="Gene3D" id="3.90.180.10">
    <property type="entry name" value="Medium-chain alcohol dehydrogenases, catalytic domain"/>
    <property type="match status" value="1"/>
</dbReference>
<reference evidence="3" key="1">
    <citation type="journal article" date="2015" name="Genome Announc.">
        <title>Draft genome sequence of Talaromyces cellulolyticus strain Y-94, a source of lignocellulosic biomass-degrading enzymes.</title>
        <authorList>
            <person name="Fujii T."/>
            <person name="Koike H."/>
            <person name="Sawayama S."/>
            <person name="Yano S."/>
            <person name="Inoue H."/>
        </authorList>
    </citation>
    <scope>NUCLEOTIDE SEQUENCE [LARGE SCALE GENOMIC DNA]</scope>
    <source>
        <strain evidence="3">Y-94</strain>
    </source>
</reference>
<evidence type="ECO:0000313" key="3">
    <source>
        <dbReference type="Proteomes" id="UP000053095"/>
    </source>
</evidence>
<organism evidence="2 3">
    <name type="scientific">Talaromyces pinophilus</name>
    <name type="common">Penicillium pinophilum</name>
    <dbReference type="NCBI Taxonomy" id="128442"/>
    <lineage>
        <taxon>Eukaryota</taxon>
        <taxon>Fungi</taxon>
        <taxon>Dikarya</taxon>
        <taxon>Ascomycota</taxon>
        <taxon>Pezizomycotina</taxon>
        <taxon>Eurotiomycetes</taxon>
        <taxon>Eurotiomycetidae</taxon>
        <taxon>Eurotiales</taxon>
        <taxon>Trichocomaceae</taxon>
        <taxon>Talaromyces</taxon>
        <taxon>Talaromyces sect. Talaromyces</taxon>
    </lineage>
</organism>
<feature type="domain" description="Enoyl reductase (ER)" evidence="1">
    <location>
        <begin position="18"/>
        <end position="345"/>
    </location>
</feature>
<dbReference type="InterPro" id="IPR052711">
    <property type="entry name" value="Zinc_ADH-like"/>
</dbReference>
<evidence type="ECO:0000259" key="1">
    <source>
        <dbReference type="SMART" id="SM00829"/>
    </source>
</evidence>
<dbReference type="AlphaFoldDB" id="A0A478EAW7"/>
<dbReference type="Proteomes" id="UP000053095">
    <property type="component" value="Unassembled WGS sequence"/>
</dbReference>
<dbReference type="PANTHER" id="PTHR45033">
    <property type="match status" value="1"/>
</dbReference>
<name>A0A478EAW7_TALPI</name>
<dbReference type="SMART" id="SM00829">
    <property type="entry name" value="PKS_ER"/>
    <property type="match status" value="1"/>
</dbReference>
<dbReference type="SUPFAM" id="SSF51735">
    <property type="entry name" value="NAD(P)-binding Rossmann-fold domains"/>
    <property type="match status" value="1"/>
</dbReference>
<dbReference type="Pfam" id="PF08240">
    <property type="entry name" value="ADH_N"/>
    <property type="match status" value="1"/>
</dbReference>
<keyword evidence="3" id="KW-1185">Reference proteome</keyword>
<dbReference type="InterPro" id="IPR036291">
    <property type="entry name" value="NAD(P)-bd_dom_sf"/>
</dbReference>
<dbReference type="SUPFAM" id="SSF50129">
    <property type="entry name" value="GroES-like"/>
    <property type="match status" value="1"/>
</dbReference>
<protein>
    <recommendedName>
        <fullName evidence="1">Enoyl reductase (ER) domain-containing protein</fullName>
    </recommendedName>
</protein>
<dbReference type="Gene3D" id="3.40.50.720">
    <property type="entry name" value="NAD(P)-binding Rossmann-like Domain"/>
    <property type="match status" value="1"/>
</dbReference>
<dbReference type="InterPro" id="IPR011032">
    <property type="entry name" value="GroES-like_sf"/>
</dbReference>
<dbReference type="InterPro" id="IPR020843">
    <property type="entry name" value="ER"/>
</dbReference>
<proteinExistence type="predicted"/>
<evidence type="ECO:0000313" key="2">
    <source>
        <dbReference type="EMBL" id="GAM42482.1"/>
    </source>
</evidence>